<dbReference type="InterPro" id="IPR034694">
    <property type="entry name" value="HPF_long/plastid"/>
</dbReference>
<keyword evidence="1 3" id="KW-0963">Cytoplasm</keyword>
<proteinExistence type="inferred from homology"/>
<keyword evidence="6" id="KW-1185">Reference proteome</keyword>
<keyword evidence="5" id="KW-0689">Ribosomal protein</keyword>
<evidence type="ECO:0000313" key="5">
    <source>
        <dbReference type="EMBL" id="ADZ85097.1"/>
    </source>
</evidence>
<dbReference type="InterPro" id="IPR050574">
    <property type="entry name" value="HPF/YfiA_ribosome-assoc"/>
</dbReference>
<reference evidence="5 6" key="1">
    <citation type="journal article" date="2011" name="J. Bacteriol.">
        <title>Complete genome sequence of the cellulose-degrading bacterium Cellulosilyticum lentocellum.</title>
        <authorList>
            <consortium name="US DOE Joint Genome Institute"/>
            <person name="Miller D.A."/>
            <person name="Suen G."/>
            <person name="Bruce D."/>
            <person name="Copeland A."/>
            <person name="Cheng J.F."/>
            <person name="Detter C."/>
            <person name="Goodwin L.A."/>
            <person name="Han C.S."/>
            <person name="Hauser L.J."/>
            <person name="Land M.L."/>
            <person name="Lapidus A."/>
            <person name="Lucas S."/>
            <person name="Meincke L."/>
            <person name="Pitluck S."/>
            <person name="Tapia R."/>
            <person name="Teshima H."/>
            <person name="Woyke T."/>
            <person name="Fox B.G."/>
            <person name="Angert E.R."/>
            <person name="Currie C.R."/>
        </authorList>
    </citation>
    <scope>NUCLEOTIDE SEQUENCE [LARGE SCALE GENOMIC DNA]</scope>
    <source>
        <strain evidence="6">ATCC 49066 / DSM 5427 / NCIMB 11756 / RHM5</strain>
    </source>
</reference>
<dbReference type="HOGENOM" id="CLU_071472_0_3_9"/>
<dbReference type="eggNOG" id="COG1544">
    <property type="taxonomic scope" value="Bacteria"/>
</dbReference>
<evidence type="ECO:0000256" key="1">
    <source>
        <dbReference type="ARBA" id="ARBA00022490"/>
    </source>
</evidence>
<evidence type="ECO:0000256" key="3">
    <source>
        <dbReference type="HAMAP-Rule" id="MF_00839"/>
    </source>
</evidence>
<dbReference type="AlphaFoldDB" id="F2JRR7"/>
<dbReference type="KEGG" id="cle:Clole_3410"/>
<name>F2JRR7_CELLD</name>
<comment type="function">
    <text evidence="3">Required for dimerization of active 70S ribosomes into 100S ribosomes in stationary phase; 100S ribosomes are translationally inactive and sometimes present during exponential growth.</text>
</comment>
<dbReference type="InterPro" id="IPR036567">
    <property type="entry name" value="RHF-like"/>
</dbReference>
<dbReference type="STRING" id="642492.Clole_3410"/>
<gene>
    <name evidence="3" type="primary">hpf</name>
    <name evidence="5" type="ordered locus">Clole_3410</name>
</gene>
<evidence type="ECO:0000259" key="4">
    <source>
        <dbReference type="Pfam" id="PF16321"/>
    </source>
</evidence>
<evidence type="ECO:0000313" key="6">
    <source>
        <dbReference type="Proteomes" id="UP000008467"/>
    </source>
</evidence>
<dbReference type="GO" id="GO:0045900">
    <property type="term" value="P:negative regulation of translational elongation"/>
    <property type="evidence" value="ECO:0007669"/>
    <property type="project" value="TreeGrafter"/>
</dbReference>
<sequence length="177" mass="20236">MKYNISGKNIELTAALENAVEEKIVKLDKYFNDSVMAQITLSVEKLSHIIEITIPFNGSVLRAEVEGKNMYNIMDDAVAVIEKQINKYKNRLRDKHRNTVSEFTPSFLEEDENDGVTLKIEKTKKFAIKPMSAEEAVLQMELVGHNFFVYLDGETEEVNVVYKRKNGTYGLIEPVLE</sequence>
<dbReference type="PANTHER" id="PTHR33231">
    <property type="entry name" value="30S RIBOSOMAL PROTEIN"/>
    <property type="match status" value="1"/>
</dbReference>
<dbReference type="EMBL" id="CP002582">
    <property type="protein sequence ID" value="ADZ85097.1"/>
    <property type="molecule type" value="Genomic_DNA"/>
</dbReference>
<protein>
    <recommendedName>
        <fullName evidence="3">Ribosome hibernation promoting factor</fullName>
        <shortName evidence="3">HPF</shortName>
    </recommendedName>
</protein>
<dbReference type="Proteomes" id="UP000008467">
    <property type="component" value="Chromosome"/>
</dbReference>
<dbReference type="RefSeq" id="WP_013658373.1">
    <property type="nucleotide sequence ID" value="NC_015275.1"/>
</dbReference>
<keyword evidence="2 3" id="KW-0810">Translation regulation</keyword>
<dbReference type="Gene3D" id="3.30.160.100">
    <property type="entry name" value="Ribosome hibernation promotion factor-like"/>
    <property type="match status" value="1"/>
</dbReference>
<dbReference type="HAMAP" id="MF_00839">
    <property type="entry name" value="HPF"/>
    <property type="match status" value="1"/>
</dbReference>
<comment type="subcellular location">
    <subcellularLocation>
        <location evidence="3">Cytoplasm</location>
    </subcellularLocation>
</comment>
<evidence type="ECO:0000256" key="2">
    <source>
        <dbReference type="ARBA" id="ARBA00022845"/>
    </source>
</evidence>
<dbReference type="SUPFAM" id="SSF69754">
    <property type="entry name" value="Ribosome binding protein Y (YfiA homologue)"/>
    <property type="match status" value="1"/>
</dbReference>
<dbReference type="GO" id="GO:0022627">
    <property type="term" value="C:cytosolic small ribosomal subunit"/>
    <property type="evidence" value="ECO:0007669"/>
    <property type="project" value="TreeGrafter"/>
</dbReference>
<dbReference type="GO" id="GO:0043024">
    <property type="term" value="F:ribosomal small subunit binding"/>
    <property type="evidence" value="ECO:0007669"/>
    <property type="project" value="TreeGrafter"/>
</dbReference>
<dbReference type="Pfam" id="PF02482">
    <property type="entry name" value="Ribosomal_S30AE"/>
    <property type="match status" value="1"/>
</dbReference>
<keyword evidence="5" id="KW-0687">Ribonucleoprotein</keyword>
<dbReference type="InterPro" id="IPR038416">
    <property type="entry name" value="Ribosom_S30AE_C_sf"/>
</dbReference>
<organism evidence="5 6">
    <name type="scientific">Cellulosilyticum lentocellum (strain ATCC 49066 / DSM 5427 / NCIMB 11756 / RHM5)</name>
    <name type="common">Clostridium lentocellum</name>
    <dbReference type="NCBI Taxonomy" id="642492"/>
    <lineage>
        <taxon>Bacteria</taxon>
        <taxon>Bacillati</taxon>
        <taxon>Bacillota</taxon>
        <taxon>Clostridia</taxon>
        <taxon>Lachnospirales</taxon>
        <taxon>Cellulosilyticaceae</taxon>
        <taxon>Cellulosilyticum</taxon>
    </lineage>
</organism>
<dbReference type="PANTHER" id="PTHR33231:SF1">
    <property type="entry name" value="30S RIBOSOMAL PROTEIN"/>
    <property type="match status" value="1"/>
</dbReference>
<dbReference type="Gene3D" id="3.30.505.50">
    <property type="entry name" value="Sigma 54 modulation/S30EA ribosomal protein, C-terminal domain"/>
    <property type="match status" value="1"/>
</dbReference>
<dbReference type="FunFam" id="3.30.505.50:FF:000001">
    <property type="entry name" value="Ribosome hibernation promoting factor"/>
    <property type="match status" value="1"/>
</dbReference>
<accession>F2JRR7</accession>
<dbReference type="CDD" id="cd00552">
    <property type="entry name" value="RaiA"/>
    <property type="match status" value="1"/>
</dbReference>
<dbReference type="NCBIfam" id="TIGR00741">
    <property type="entry name" value="yfiA"/>
    <property type="match status" value="1"/>
</dbReference>
<feature type="domain" description="Sigma 54 modulation/S30EA ribosomal protein C-terminal" evidence="4">
    <location>
        <begin position="119"/>
        <end position="171"/>
    </location>
</feature>
<comment type="subunit">
    <text evidence="3">Interacts with 100S ribosomes.</text>
</comment>
<dbReference type="Pfam" id="PF16321">
    <property type="entry name" value="Ribosom_S30AE_C"/>
    <property type="match status" value="1"/>
</dbReference>
<dbReference type="InterPro" id="IPR003489">
    <property type="entry name" value="RHF/RaiA"/>
</dbReference>
<comment type="similarity">
    <text evidence="3">Belongs to the HPF/YfiA ribosome-associated protein family. Long HPF subfamily.</text>
</comment>
<dbReference type="InterPro" id="IPR032528">
    <property type="entry name" value="Ribosom_S30AE_C"/>
</dbReference>